<dbReference type="Gene3D" id="3.90.79.10">
    <property type="entry name" value="Nucleoside Triphosphate Pyrophosphohydrolase"/>
    <property type="match status" value="1"/>
</dbReference>
<dbReference type="InterPro" id="IPR015797">
    <property type="entry name" value="NUDIX_hydrolase-like_dom_sf"/>
</dbReference>
<dbReference type="InterPro" id="IPR051325">
    <property type="entry name" value="Nudix_hydrolase_domain"/>
</dbReference>
<dbReference type="CDD" id="cd07067">
    <property type="entry name" value="HP_PGM_like"/>
    <property type="match status" value="1"/>
</dbReference>
<keyword evidence="4" id="KW-1185">Reference proteome</keyword>
<dbReference type="PROSITE" id="PS00893">
    <property type="entry name" value="NUDIX_BOX"/>
    <property type="match status" value="1"/>
</dbReference>
<organism evidence="3 4">
    <name type="scientific">Trueperella bernardiae</name>
    <dbReference type="NCBI Taxonomy" id="59561"/>
    <lineage>
        <taxon>Bacteria</taxon>
        <taxon>Bacillati</taxon>
        <taxon>Actinomycetota</taxon>
        <taxon>Actinomycetes</taxon>
        <taxon>Actinomycetales</taxon>
        <taxon>Actinomycetaceae</taxon>
        <taxon>Trueperella</taxon>
    </lineage>
</organism>
<dbReference type="InterPro" id="IPR013078">
    <property type="entry name" value="His_Pase_superF_clade-1"/>
</dbReference>
<dbReference type="InterPro" id="IPR020084">
    <property type="entry name" value="NUDIX_hydrolase_CS"/>
</dbReference>
<gene>
    <name evidence="3" type="primary">rppH_2</name>
    <name evidence="3" type="ORF">AQZ59_00703</name>
</gene>
<dbReference type="InterPro" id="IPR029033">
    <property type="entry name" value="His_PPase_superfam"/>
</dbReference>
<feature type="domain" description="Nudix hydrolase" evidence="2">
    <location>
        <begin position="3"/>
        <end position="141"/>
    </location>
</feature>
<dbReference type="EMBL" id="LNIZ01000003">
    <property type="protein sequence ID" value="KTF04183.1"/>
    <property type="molecule type" value="Genomic_DNA"/>
</dbReference>
<dbReference type="Gene3D" id="3.40.50.1240">
    <property type="entry name" value="Phosphoglycerate mutase-like"/>
    <property type="match status" value="1"/>
</dbReference>
<dbReference type="PATRIC" id="fig|59561.3.peg.695"/>
<dbReference type="Pfam" id="PF00300">
    <property type="entry name" value="His_Phos_1"/>
    <property type="match status" value="1"/>
</dbReference>
<evidence type="ECO:0000313" key="4">
    <source>
        <dbReference type="Proteomes" id="UP000054404"/>
    </source>
</evidence>
<reference evidence="3 4" key="1">
    <citation type="submission" date="2015-11" db="EMBL/GenBank/DDBJ databases">
        <title>Draft Genome Sequence of the Type Strain Trueperella bernardiae LCDC 89-0504T, Isolated from Blood Culture.</title>
        <authorList>
            <person name="Bernier A.-M."/>
            <person name="Bernard K."/>
        </authorList>
    </citation>
    <scope>NUCLEOTIDE SEQUENCE [LARGE SCALE GENOMIC DNA]</scope>
    <source>
        <strain evidence="3 4">LCDC 89-0504</strain>
    </source>
</reference>
<accession>A0A0W1KKI5</accession>
<keyword evidence="1 3" id="KW-0378">Hydrolase</keyword>
<dbReference type="GO" id="GO:0006167">
    <property type="term" value="P:AMP biosynthetic process"/>
    <property type="evidence" value="ECO:0007669"/>
    <property type="project" value="TreeGrafter"/>
</dbReference>
<evidence type="ECO:0000259" key="2">
    <source>
        <dbReference type="PROSITE" id="PS51462"/>
    </source>
</evidence>
<evidence type="ECO:0000313" key="3">
    <source>
        <dbReference type="EMBL" id="KTF04183.1"/>
    </source>
</evidence>
<dbReference type="SUPFAM" id="SSF55811">
    <property type="entry name" value="Nudix"/>
    <property type="match status" value="1"/>
</dbReference>
<protein>
    <submittedName>
        <fullName evidence="3">RNA pyrophosphohydrolase</fullName>
    </submittedName>
</protein>
<dbReference type="PROSITE" id="PS51462">
    <property type="entry name" value="NUDIX"/>
    <property type="match status" value="1"/>
</dbReference>
<dbReference type="Proteomes" id="UP000054404">
    <property type="component" value="Unassembled WGS sequence"/>
</dbReference>
<proteinExistence type="predicted"/>
<dbReference type="GO" id="GO:0006754">
    <property type="term" value="P:ATP biosynthetic process"/>
    <property type="evidence" value="ECO:0007669"/>
    <property type="project" value="TreeGrafter"/>
</dbReference>
<dbReference type="PANTHER" id="PTHR21340:SF0">
    <property type="entry name" value="BIS(5'-NUCLEOSYL)-TETRAPHOSPHATASE [ASYMMETRICAL]"/>
    <property type="match status" value="1"/>
</dbReference>
<evidence type="ECO:0000256" key="1">
    <source>
        <dbReference type="ARBA" id="ARBA00022801"/>
    </source>
</evidence>
<dbReference type="SUPFAM" id="SSF53254">
    <property type="entry name" value="Phosphoglycerate mutase-like"/>
    <property type="match status" value="1"/>
</dbReference>
<dbReference type="CDD" id="cd03673">
    <property type="entry name" value="NUDIX_Ap6A_hydrolase"/>
    <property type="match status" value="1"/>
</dbReference>
<dbReference type="STRING" id="59561.AQZ59_00703"/>
<dbReference type="PANTHER" id="PTHR21340">
    <property type="entry name" value="DIADENOSINE 5,5-P1,P4-TETRAPHOSPHATE PYROPHOSPHOHYDROLASE MUTT"/>
    <property type="match status" value="1"/>
</dbReference>
<sequence>MSVDIRAAGAVVWRRRSRTLEVLIVHRPTWKDWSLPKGKVKGEETLHECCIREMKEETGHDVVLGVPLGWQHYTVSSGKSKEVRYWAATVADKGHPALAARGKVQPASKKEIDDARWVTVKDAHKMLTHKGDRKMLQRLMDLEEAGVLCTTPVLVTRHARATKRSVYNGPEQTRPLTTTGVVRAKRLVPLLSVYGVDRVVTSPWKRCLDTVAPYAKATGLELETREALTEAAHVKKPKKMAAVLSQVLGKGRATAVCVHRPTLPTVLDVLKGVTPHHLRRQLPGKDPWLKTGEIMVVHVAKKKDKAVVIAFEKIRPAM</sequence>
<dbReference type="RefSeq" id="WP_062613197.1">
    <property type="nucleotide sequence ID" value="NZ_LNIZ01000003.1"/>
</dbReference>
<dbReference type="AlphaFoldDB" id="A0A0W1KKI5"/>
<dbReference type="Pfam" id="PF00293">
    <property type="entry name" value="NUDIX"/>
    <property type="match status" value="1"/>
</dbReference>
<dbReference type="InterPro" id="IPR000086">
    <property type="entry name" value="NUDIX_hydrolase_dom"/>
</dbReference>
<name>A0A0W1KKI5_9ACTO</name>
<comment type="caution">
    <text evidence="3">The sequence shown here is derived from an EMBL/GenBank/DDBJ whole genome shotgun (WGS) entry which is preliminary data.</text>
</comment>
<dbReference type="GO" id="GO:0004081">
    <property type="term" value="F:bis(5'-nucleosyl)-tetraphosphatase (asymmetrical) activity"/>
    <property type="evidence" value="ECO:0007669"/>
    <property type="project" value="TreeGrafter"/>
</dbReference>